<feature type="non-terminal residue" evidence="1">
    <location>
        <position position="101"/>
    </location>
</feature>
<evidence type="ECO:0000313" key="2">
    <source>
        <dbReference type="Proteomes" id="UP001057452"/>
    </source>
</evidence>
<organism evidence="1 2">
    <name type="scientific">Chaenocephalus aceratus</name>
    <name type="common">Blackfin icefish</name>
    <name type="synonym">Chaenichthys aceratus</name>
    <dbReference type="NCBI Taxonomy" id="36190"/>
    <lineage>
        <taxon>Eukaryota</taxon>
        <taxon>Metazoa</taxon>
        <taxon>Chordata</taxon>
        <taxon>Craniata</taxon>
        <taxon>Vertebrata</taxon>
        <taxon>Euteleostomi</taxon>
        <taxon>Actinopterygii</taxon>
        <taxon>Neopterygii</taxon>
        <taxon>Teleostei</taxon>
        <taxon>Neoteleostei</taxon>
        <taxon>Acanthomorphata</taxon>
        <taxon>Eupercaria</taxon>
        <taxon>Perciformes</taxon>
        <taxon>Notothenioidei</taxon>
        <taxon>Channichthyidae</taxon>
        <taxon>Chaenocephalus</taxon>
    </lineage>
</organism>
<dbReference type="Proteomes" id="UP001057452">
    <property type="component" value="Chromosome 8"/>
</dbReference>
<protein>
    <submittedName>
        <fullName evidence="1">Uncharacterized protein</fullName>
    </submittedName>
</protein>
<gene>
    <name evidence="1" type="ORF">KUCAC02_007660</name>
</gene>
<keyword evidence="2" id="KW-1185">Reference proteome</keyword>
<sequence>LCESYKSETFEAIVNSQQRCRQCWCWGGRVEDGGGRGRELAAGRLPPFMPHGLRRELGPPPLSAPGGVVVLALVSRQQRREEEEEKTKGNPDWTGTAGARK</sequence>
<evidence type="ECO:0000313" key="1">
    <source>
        <dbReference type="EMBL" id="KAI4822098.1"/>
    </source>
</evidence>
<name>A0ACB9X642_CHAAC</name>
<feature type="non-terminal residue" evidence="1">
    <location>
        <position position="1"/>
    </location>
</feature>
<accession>A0ACB9X642</accession>
<comment type="caution">
    <text evidence="1">The sequence shown here is derived from an EMBL/GenBank/DDBJ whole genome shotgun (WGS) entry which is preliminary data.</text>
</comment>
<reference evidence="1" key="1">
    <citation type="submission" date="2022-05" db="EMBL/GenBank/DDBJ databases">
        <title>Chromosome-level genome of Chaenocephalus aceratus.</title>
        <authorList>
            <person name="Park H."/>
        </authorList>
    </citation>
    <scope>NUCLEOTIDE SEQUENCE</scope>
    <source>
        <strain evidence="1">KU_202001</strain>
    </source>
</reference>
<proteinExistence type="predicted"/>
<dbReference type="EMBL" id="CM043792">
    <property type="protein sequence ID" value="KAI4822098.1"/>
    <property type="molecule type" value="Genomic_DNA"/>
</dbReference>